<sequence length="127" mass="14218">MHVRRALQGDHLGVRLVARHFSKRALTLRTVWKHFGRTRDSSSSSFPTPSLGPSDSPPAKPGSASAEEEPEPPGESECCGNGCDDCVWIEYWERLEDFKARQKERAQAAQQGVEEQGSRHREERDGS</sequence>
<evidence type="ECO:0000259" key="2">
    <source>
        <dbReference type="Pfam" id="PF09791"/>
    </source>
</evidence>
<protein>
    <recommendedName>
        <fullName evidence="2">Oxidoreductase-like domain-containing protein</fullName>
    </recommendedName>
</protein>
<accession>A0A4D9CYB1</accession>
<reference evidence="3 4" key="1">
    <citation type="submission" date="2019-01" db="EMBL/GenBank/DDBJ databases">
        <title>Nuclear Genome Assembly of the Microalgal Biofuel strain Nannochloropsis salina CCMP1776.</title>
        <authorList>
            <person name="Hovde B."/>
        </authorList>
    </citation>
    <scope>NUCLEOTIDE SEQUENCE [LARGE SCALE GENOMIC DNA]</scope>
    <source>
        <strain evidence="3 4">CCMP1776</strain>
    </source>
</reference>
<dbReference type="Proteomes" id="UP000355283">
    <property type="component" value="Unassembled WGS sequence"/>
</dbReference>
<dbReference type="AlphaFoldDB" id="A0A4D9CYB1"/>
<feature type="compositionally biased region" description="Low complexity" evidence="1">
    <location>
        <begin position="41"/>
        <end position="54"/>
    </location>
</feature>
<keyword evidence="4" id="KW-1185">Reference proteome</keyword>
<dbReference type="EMBL" id="SDOX01000096">
    <property type="protein sequence ID" value="TFJ82573.1"/>
    <property type="molecule type" value="Genomic_DNA"/>
</dbReference>
<feature type="domain" description="Oxidoreductase-like" evidence="2">
    <location>
        <begin position="68"/>
        <end position="105"/>
    </location>
</feature>
<evidence type="ECO:0000313" key="3">
    <source>
        <dbReference type="EMBL" id="TFJ82573.1"/>
    </source>
</evidence>
<feature type="region of interest" description="Disordered" evidence="1">
    <location>
        <begin position="37"/>
        <end position="81"/>
    </location>
</feature>
<dbReference type="InterPro" id="IPR039251">
    <property type="entry name" value="OXLD1"/>
</dbReference>
<comment type="caution">
    <text evidence="3">The sequence shown here is derived from an EMBL/GenBank/DDBJ whole genome shotgun (WGS) entry which is preliminary data.</text>
</comment>
<feature type="compositionally biased region" description="Basic and acidic residues" evidence="1">
    <location>
        <begin position="116"/>
        <end position="127"/>
    </location>
</feature>
<name>A0A4D9CYB1_9STRA</name>
<feature type="region of interest" description="Disordered" evidence="1">
    <location>
        <begin position="101"/>
        <end position="127"/>
    </location>
</feature>
<evidence type="ECO:0000256" key="1">
    <source>
        <dbReference type="SAM" id="MobiDB-lite"/>
    </source>
</evidence>
<gene>
    <name evidence="3" type="ORF">NSK_005999</name>
</gene>
<dbReference type="PANTHER" id="PTHR21193:SF3">
    <property type="entry name" value="OXIDOREDUCTASE-LIKE DOMAIN-CONTAINING PROTEIN 1"/>
    <property type="match status" value="1"/>
</dbReference>
<dbReference type="OrthoDB" id="10064411at2759"/>
<proteinExistence type="predicted"/>
<evidence type="ECO:0000313" key="4">
    <source>
        <dbReference type="Proteomes" id="UP000355283"/>
    </source>
</evidence>
<organism evidence="3 4">
    <name type="scientific">Nannochloropsis salina CCMP1776</name>
    <dbReference type="NCBI Taxonomy" id="1027361"/>
    <lineage>
        <taxon>Eukaryota</taxon>
        <taxon>Sar</taxon>
        <taxon>Stramenopiles</taxon>
        <taxon>Ochrophyta</taxon>
        <taxon>Eustigmatophyceae</taxon>
        <taxon>Eustigmatales</taxon>
        <taxon>Monodopsidaceae</taxon>
        <taxon>Microchloropsis</taxon>
        <taxon>Microchloropsis salina</taxon>
    </lineage>
</organism>
<dbReference type="PANTHER" id="PTHR21193">
    <property type="entry name" value="OXIDOREDUCTASE-LIKE DOMAIN-CONTAINING PROTEIN 1"/>
    <property type="match status" value="1"/>
</dbReference>
<dbReference type="Pfam" id="PF09791">
    <property type="entry name" value="Oxidored-like"/>
    <property type="match status" value="1"/>
</dbReference>
<dbReference type="InterPro" id="IPR019180">
    <property type="entry name" value="Oxidoreductase-like_N"/>
</dbReference>